<dbReference type="PROSITE" id="PS01159">
    <property type="entry name" value="WW_DOMAIN_1"/>
    <property type="match status" value="1"/>
</dbReference>
<dbReference type="InterPro" id="IPR002713">
    <property type="entry name" value="FF_domain"/>
</dbReference>
<organism evidence="4 5">
    <name type="scientific">Phyllachora maydis</name>
    <dbReference type="NCBI Taxonomy" id="1825666"/>
    <lineage>
        <taxon>Eukaryota</taxon>
        <taxon>Fungi</taxon>
        <taxon>Dikarya</taxon>
        <taxon>Ascomycota</taxon>
        <taxon>Pezizomycotina</taxon>
        <taxon>Sordariomycetes</taxon>
        <taxon>Sordariomycetidae</taxon>
        <taxon>Phyllachorales</taxon>
        <taxon>Phyllachoraceae</taxon>
        <taxon>Phyllachora</taxon>
    </lineage>
</organism>
<dbReference type="CDD" id="cd00201">
    <property type="entry name" value="WW"/>
    <property type="match status" value="1"/>
</dbReference>
<sequence>MLKSTYQPSPGALQPLAPGWTEHKAPTGHTYYYNGATGESTYTRPVAQPSPAPALPTINLSDPGVANAFMAAHAPLPPRRVDSLQPQKQQQRPRPQPRDRPMAQTAIPGCAPWMLVTTKYGRRFAYNPEKKASYWRIPEKLTKGILELDTARIREKALGGRENPGEGTRAAGESANREGGDGPDFDSSEYEEVEVTDSEGEGEGEGEGNDANHPRKRPRTDDTDLWAADDSQDTTTGPLEFTEADMAAQLAALEADALALNDNDADPGLPLSDADARLLFADLLDDLRISPYASWDTLLEQGRLAADTDPRYTALPTTRARRAVFESWARTRIAAHQAARAREEKKDPRIGYLALLQARATPKLFWPEFKRKYRGEAAMRDRGLPDRDRERLYREHVKRLALPVAQARADLKALLGGVPRGKLHRGTAPEEVPAEVRADVRWITLDAKTRDEFVTGYIQGLPPAPEEGERTSEEDPAASRAREERARRERALRERERAVAEGRAQEEKRAEAARLRLRDEEREVQKAMQVGKKGLQSQLAVDEAAARTEG</sequence>
<dbReference type="GO" id="GO:0070063">
    <property type="term" value="F:RNA polymerase binding"/>
    <property type="evidence" value="ECO:0007669"/>
    <property type="project" value="InterPro"/>
</dbReference>
<dbReference type="PANTHER" id="PTHR15377:SF3">
    <property type="entry name" value="WW DOMAIN-CONTAINING PROTEIN"/>
    <property type="match status" value="1"/>
</dbReference>
<proteinExistence type="predicted"/>
<dbReference type="EMBL" id="JAQQPM010000008">
    <property type="protein sequence ID" value="KAK2074816.1"/>
    <property type="molecule type" value="Genomic_DNA"/>
</dbReference>
<dbReference type="SUPFAM" id="SSF81698">
    <property type="entry name" value="FF domain"/>
    <property type="match status" value="1"/>
</dbReference>
<reference evidence="4" key="1">
    <citation type="journal article" date="2023" name="Mol. Plant Microbe Interact.">
        <title>Elucidating the Obligate Nature and Biological Capacity of an Invasive Fungal Corn Pathogen.</title>
        <authorList>
            <person name="MacCready J.S."/>
            <person name="Roggenkamp E.M."/>
            <person name="Gdanetz K."/>
            <person name="Chilvers M.I."/>
        </authorList>
    </citation>
    <scope>NUCLEOTIDE SEQUENCE</scope>
    <source>
        <strain evidence="4">PM02</strain>
    </source>
</reference>
<evidence type="ECO:0000259" key="3">
    <source>
        <dbReference type="PROSITE" id="PS50020"/>
    </source>
</evidence>
<comment type="caution">
    <text evidence="4">The sequence shown here is derived from an EMBL/GenBank/DDBJ whole genome shotgun (WGS) entry which is preliminary data.</text>
</comment>
<dbReference type="GO" id="GO:0003712">
    <property type="term" value="F:transcription coregulator activity"/>
    <property type="evidence" value="ECO:0007669"/>
    <property type="project" value="TreeGrafter"/>
</dbReference>
<accession>A0AAD9IC96</accession>
<feature type="domain" description="WW" evidence="3">
    <location>
        <begin position="14"/>
        <end position="47"/>
    </location>
</feature>
<evidence type="ECO:0000256" key="2">
    <source>
        <dbReference type="SAM" id="MobiDB-lite"/>
    </source>
</evidence>
<keyword evidence="5" id="KW-1185">Reference proteome</keyword>
<feature type="region of interest" description="Disordered" evidence="2">
    <location>
        <begin position="156"/>
        <end position="238"/>
    </location>
</feature>
<dbReference type="Gene3D" id="2.20.70.10">
    <property type="match status" value="2"/>
</dbReference>
<dbReference type="PROSITE" id="PS50020">
    <property type="entry name" value="WW_DOMAIN_2"/>
    <property type="match status" value="1"/>
</dbReference>
<dbReference type="SMART" id="SM00456">
    <property type="entry name" value="WW"/>
    <property type="match status" value="2"/>
</dbReference>
<dbReference type="Pfam" id="PF00397">
    <property type="entry name" value="WW"/>
    <property type="match status" value="1"/>
</dbReference>
<evidence type="ECO:0000313" key="5">
    <source>
        <dbReference type="Proteomes" id="UP001217918"/>
    </source>
</evidence>
<feature type="compositionally biased region" description="Acidic residues" evidence="2">
    <location>
        <begin position="181"/>
        <end position="208"/>
    </location>
</feature>
<dbReference type="AlphaFoldDB" id="A0AAD9IC96"/>
<dbReference type="InterPro" id="IPR036020">
    <property type="entry name" value="WW_dom_sf"/>
</dbReference>
<dbReference type="InterPro" id="IPR001202">
    <property type="entry name" value="WW_dom"/>
</dbReference>
<feature type="region of interest" description="Disordered" evidence="2">
    <location>
        <begin position="78"/>
        <end position="106"/>
    </location>
</feature>
<name>A0AAD9IC96_9PEZI</name>
<dbReference type="InterPro" id="IPR036517">
    <property type="entry name" value="FF_domain_sf"/>
</dbReference>
<feature type="region of interest" description="Disordered" evidence="2">
    <location>
        <begin position="460"/>
        <end position="550"/>
    </location>
</feature>
<dbReference type="PANTHER" id="PTHR15377">
    <property type="entry name" value="TRANSCRIPTION ELONGATION REGULATOR 1"/>
    <property type="match status" value="1"/>
</dbReference>
<protein>
    <recommendedName>
        <fullName evidence="3">WW domain-containing protein</fullName>
    </recommendedName>
</protein>
<evidence type="ECO:0000256" key="1">
    <source>
        <dbReference type="ARBA" id="ARBA00022737"/>
    </source>
</evidence>
<gene>
    <name evidence="4" type="ORF">P8C59_008990</name>
</gene>
<evidence type="ECO:0000313" key="4">
    <source>
        <dbReference type="EMBL" id="KAK2074816.1"/>
    </source>
</evidence>
<dbReference type="Gene3D" id="1.10.10.440">
    <property type="entry name" value="FF domain"/>
    <property type="match status" value="1"/>
</dbReference>
<dbReference type="Pfam" id="PF01846">
    <property type="entry name" value="FF"/>
    <property type="match status" value="1"/>
</dbReference>
<feature type="compositionally biased region" description="Basic and acidic residues" evidence="2">
    <location>
        <begin position="480"/>
        <end position="525"/>
    </location>
</feature>
<feature type="region of interest" description="Disordered" evidence="2">
    <location>
        <begin position="1"/>
        <end position="55"/>
    </location>
</feature>
<dbReference type="InterPro" id="IPR045148">
    <property type="entry name" value="TCRG1-like"/>
</dbReference>
<dbReference type="GO" id="GO:0005634">
    <property type="term" value="C:nucleus"/>
    <property type="evidence" value="ECO:0007669"/>
    <property type="project" value="TreeGrafter"/>
</dbReference>
<dbReference type="SUPFAM" id="SSF51045">
    <property type="entry name" value="WW domain"/>
    <property type="match status" value="1"/>
</dbReference>
<dbReference type="Proteomes" id="UP001217918">
    <property type="component" value="Unassembled WGS sequence"/>
</dbReference>
<keyword evidence="1" id="KW-0677">Repeat</keyword>